<evidence type="ECO:0000256" key="13">
    <source>
        <dbReference type="ARBA" id="ARBA00034617"/>
    </source>
</evidence>
<keyword evidence="11" id="KW-0234">DNA repair</keyword>
<dbReference type="EC" id="5.6.2.4" evidence="14"/>
<dbReference type="InterPro" id="IPR014017">
    <property type="entry name" value="DNA_helicase_UvrD-like_C"/>
</dbReference>
<evidence type="ECO:0000256" key="3">
    <source>
        <dbReference type="ARBA" id="ARBA00022741"/>
    </source>
</evidence>
<dbReference type="GO" id="GO:0008854">
    <property type="term" value="F:exodeoxyribonuclease V activity"/>
    <property type="evidence" value="ECO:0007669"/>
    <property type="project" value="InterPro"/>
</dbReference>
<evidence type="ECO:0000256" key="1">
    <source>
        <dbReference type="ARBA" id="ARBA00022722"/>
    </source>
</evidence>
<proteinExistence type="inferred from homology"/>
<evidence type="ECO:0000259" key="18">
    <source>
        <dbReference type="PROSITE" id="PS51217"/>
    </source>
</evidence>
<keyword evidence="1" id="KW-0540">Nuclease</keyword>
<dbReference type="PROSITE" id="PS51198">
    <property type="entry name" value="UVRD_HELICASE_ATP_BIND"/>
    <property type="match status" value="1"/>
</dbReference>
<dbReference type="Gene3D" id="1.10.3170.10">
    <property type="entry name" value="Recbcd, chain B, domain 2"/>
    <property type="match status" value="1"/>
</dbReference>
<keyword evidence="12" id="KW-0413">Isomerase</keyword>
<dbReference type="Proteomes" id="UP000239907">
    <property type="component" value="Unassembled WGS sequence"/>
</dbReference>
<organism evidence="19 20">
    <name type="scientific">Rubritalea profundi</name>
    <dbReference type="NCBI Taxonomy" id="1658618"/>
    <lineage>
        <taxon>Bacteria</taxon>
        <taxon>Pseudomonadati</taxon>
        <taxon>Verrucomicrobiota</taxon>
        <taxon>Verrucomicrobiia</taxon>
        <taxon>Verrucomicrobiales</taxon>
        <taxon>Rubritaleaceae</taxon>
        <taxon>Rubritalea</taxon>
    </lineage>
</organism>
<evidence type="ECO:0000313" key="20">
    <source>
        <dbReference type="Proteomes" id="UP000239907"/>
    </source>
</evidence>
<dbReference type="InterPro" id="IPR000212">
    <property type="entry name" value="DNA_helicase_UvrD/REP"/>
</dbReference>
<comment type="catalytic activity">
    <reaction evidence="15">
        <text>ATP + H2O = ADP + phosphate + H(+)</text>
        <dbReference type="Rhea" id="RHEA:13065"/>
        <dbReference type="ChEBI" id="CHEBI:15377"/>
        <dbReference type="ChEBI" id="CHEBI:15378"/>
        <dbReference type="ChEBI" id="CHEBI:30616"/>
        <dbReference type="ChEBI" id="CHEBI:43474"/>
        <dbReference type="ChEBI" id="CHEBI:456216"/>
        <dbReference type="EC" id="5.6.2.4"/>
    </reaction>
</comment>
<dbReference type="InterPro" id="IPR004586">
    <property type="entry name" value="RecB"/>
</dbReference>
<keyword evidence="4" id="KW-0227">DNA damage</keyword>
<feature type="domain" description="UvrD-like helicase C-terminal" evidence="18">
    <location>
        <begin position="468"/>
        <end position="747"/>
    </location>
</feature>
<dbReference type="Gene3D" id="3.40.50.300">
    <property type="entry name" value="P-loop containing nucleotide triphosphate hydrolases"/>
    <property type="match status" value="2"/>
</dbReference>
<evidence type="ECO:0000256" key="5">
    <source>
        <dbReference type="ARBA" id="ARBA00022801"/>
    </source>
</evidence>
<accession>A0A2S7TYK3</accession>
<protein>
    <recommendedName>
        <fullName evidence="14">DNA 3'-5' helicase</fullName>
        <ecNumber evidence="14">5.6.2.4</ecNumber>
    </recommendedName>
</protein>
<feature type="binding site" evidence="16">
    <location>
        <begin position="21"/>
        <end position="28"/>
    </location>
    <ligand>
        <name>ATP</name>
        <dbReference type="ChEBI" id="CHEBI:30616"/>
    </ligand>
</feature>
<keyword evidence="5 16" id="KW-0378">Hydrolase</keyword>
<dbReference type="HAMAP" id="MF_01485">
    <property type="entry name" value="RecB"/>
    <property type="match status" value="1"/>
</dbReference>
<dbReference type="SUPFAM" id="SSF52980">
    <property type="entry name" value="Restriction endonuclease-like"/>
    <property type="match status" value="1"/>
</dbReference>
<keyword evidence="3 16" id="KW-0547">Nucleotide-binding</keyword>
<dbReference type="GO" id="GO:0043138">
    <property type="term" value="F:3'-5' DNA helicase activity"/>
    <property type="evidence" value="ECO:0007669"/>
    <property type="project" value="UniProtKB-EC"/>
</dbReference>
<dbReference type="SUPFAM" id="SSF52540">
    <property type="entry name" value="P-loop containing nucleoside triphosphate hydrolases"/>
    <property type="match status" value="1"/>
</dbReference>
<dbReference type="RefSeq" id="WP_105041552.1">
    <property type="nucleotide sequence ID" value="NZ_MQWA01000001.1"/>
</dbReference>
<gene>
    <name evidence="19" type="ORF">BSZ32_00130</name>
</gene>
<name>A0A2S7TYK3_9BACT</name>
<evidence type="ECO:0000256" key="16">
    <source>
        <dbReference type="PROSITE-ProRule" id="PRU00560"/>
    </source>
</evidence>
<dbReference type="GO" id="GO:0046872">
    <property type="term" value="F:metal ion binding"/>
    <property type="evidence" value="ECO:0007669"/>
    <property type="project" value="UniProtKB-KW"/>
</dbReference>
<evidence type="ECO:0000256" key="15">
    <source>
        <dbReference type="ARBA" id="ARBA00048988"/>
    </source>
</evidence>
<keyword evidence="6 16" id="KW-0347">Helicase</keyword>
<evidence type="ECO:0000259" key="17">
    <source>
        <dbReference type="PROSITE" id="PS51198"/>
    </source>
</evidence>
<keyword evidence="20" id="KW-1185">Reference proteome</keyword>
<dbReference type="Pfam" id="PF12705">
    <property type="entry name" value="PDDEXK_1"/>
    <property type="match status" value="1"/>
</dbReference>
<dbReference type="InterPro" id="IPR011604">
    <property type="entry name" value="PDDEXK-like_dom_sf"/>
</dbReference>
<dbReference type="InterPro" id="IPR014016">
    <property type="entry name" value="UvrD-like_ATP-bd"/>
</dbReference>
<keyword evidence="2" id="KW-0479">Metal-binding</keyword>
<dbReference type="AlphaFoldDB" id="A0A2S7TYK3"/>
<evidence type="ECO:0000256" key="11">
    <source>
        <dbReference type="ARBA" id="ARBA00023204"/>
    </source>
</evidence>
<evidence type="ECO:0000313" key="19">
    <source>
        <dbReference type="EMBL" id="PQJ27063.1"/>
    </source>
</evidence>
<evidence type="ECO:0000256" key="7">
    <source>
        <dbReference type="ARBA" id="ARBA00022839"/>
    </source>
</evidence>
<dbReference type="GO" id="GO:0005524">
    <property type="term" value="F:ATP binding"/>
    <property type="evidence" value="ECO:0007669"/>
    <property type="project" value="UniProtKB-UniRule"/>
</dbReference>
<evidence type="ECO:0000256" key="2">
    <source>
        <dbReference type="ARBA" id="ARBA00022723"/>
    </source>
</evidence>
<dbReference type="GO" id="GO:0000725">
    <property type="term" value="P:recombinational repair"/>
    <property type="evidence" value="ECO:0007669"/>
    <property type="project" value="TreeGrafter"/>
</dbReference>
<keyword evidence="9" id="KW-0460">Magnesium</keyword>
<evidence type="ECO:0000256" key="4">
    <source>
        <dbReference type="ARBA" id="ARBA00022763"/>
    </source>
</evidence>
<dbReference type="PROSITE" id="PS51217">
    <property type="entry name" value="UVRD_HELICASE_CTER"/>
    <property type="match status" value="1"/>
</dbReference>
<dbReference type="Gene3D" id="1.10.486.10">
    <property type="entry name" value="PCRA, domain 4"/>
    <property type="match status" value="1"/>
</dbReference>
<dbReference type="CDD" id="cd22352">
    <property type="entry name" value="RecB_C-like"/>
    <property type="match status" value="1"/>
</dbReference>
<evidence type="ECO:0000256" key="8">
    <source>
        <dbReference type="ARBA" id="ARBA00022840"/>
    </source>
</evidence>
<dbReference type="PANTHER" id="PTHR11070:SF23">
    <property type="entry name" value="RECBCD ENZYME SUBUNIT RECB"/>
    <property type="match status" value="1"/>
</dbReference>
<dbReference type="EMBL" id="MQWA01000001">
    <property type="protein sequence ID" value="PQJ27063.1"/>
    <property type="molecule type" value="Genomic_DNA"/>
</dbReference>
<keyword evidence="10" id="KW-0238">DNA-binding</keyword>
<evidence type="ECO:0000256" key="12">
    <source>
        <dbReference type="ARBA" id="ARBA00023235"/>
    </source>
</evidence>
<dbReference type="Pfam" id="PF13361">
    <property type="entry name" value="UvrD_C"/>
    <property type="match status" value="2"/>
</dbReference>
<dbReference type="InterPro" id="IPR011335">
    <property type="entry name" value="Restrct_endonuc-II-like"/>
</dbReference>
<keyword evidence="8 16" id="KW-0067">ATP-binding</keyword>
<dbReference type="InterPro" id="IPR027417">
    <property type="entry name" value="P-loop_NTPase"/>
</dbReference>
<reference evidence="19 20" key="1">
    <citation type="submission" date="2016-12" db="EMBL/GenBank/DDBJ databases">
        <title>Study of bacterial adaptation to deep sea.</title>
        <authorList>
            <person name="Song J."/>
            <person name="Yoshizawa S."/>
            <person name="Kogure K."/>
        </authorList>
    </citation>
    <scope>NUCLEOTIDE SEQUENCE [LARGE SCALE GENOMIC DNA]</scope>
    <source>
        <strain evidence="19 20">SAORIC-165</strain>
    </source>
</reference>
<evidence type="ECO:0000256" key="10">
    <source>
        <dbReference type="ARBA" id="ARBA00023125"/>
    </source>
</evidence>
<dbReference type="GO" id="GO:0009338">
    <property type="term" value="C:exodeoxyribonuclease V complex"/>
    <property type="evidence" value="ECO:0007669"/>
    <property type="project" value="TreeGrafter"/>
</dbReference>
<keyword evidence="7" id="KW-0269">Exonuclease</keyword>
<dbReference type="PANTHER" id="PTHR11070">
    <property type="entry name" value="UVRD / RECB / PCRA DNA HELICASE FAMILY MEMBER"/>
    <property type="match status" value="1"/>
</dbReference>
<comment type="catalytic activity">
    <reaction evidence="13">
        <text>Couples ATP hydrolysis with the unwinding of duplex DNA by translocating in the 3'-5' direction.</text>
        <dbReference type="EC" id="5.6.2.4"/>
    </reaction>
</comment>
<dbReference type="OrthoDB" id="9810135at2"/>
<dbReference type="Gene3D" id="3.90.320.10">
    <property type="match status" value="1"/>
</dbReference>
<dbReference type="Pfam" id="PF00580">
    <property type="entry name" value="UvrD-helicase"/>
    <property type="match status" value="1"/>
</dbReference>
<evidence type="ECO:0000256" key="9">
    <source>
        <dbReference type="ARBA" id="ARBA00022842"/>
    </source>
</evidence>
<feature type="domain" description="UvrD-like helicase ATP-binding" evidence="17">
    <location>
        <begin position="1"/>
        <end position="459"/>
    </location>
</feature>
<sequence length="1181" mass="132842">MITQFNPVSSPIEHGLTLLEAGAGTGKTYSLVRIIVRELVEKELDPSEIVTVTFTRAATAEIKSRLHDLLSEVLRELKLPADEMNNDIAKAWINKGEEWVENAKRRLSIALSAFDSIPIFTIDGFFQRLLKEYAFESNVLFSIELEPDDSPLIHTALQDYWRQHVYNLKGDALALFQQSVDFNKAKKFLSEALRSSEVTLDHAYSESADALNADYAKAWHSFVAVLQQHEDTLRDFIDNPTAGIKKTAGPFRKGGDVKIFVEIDAILSNPSAVLSSTPLIDHLRSSHLLTEAAFNKNKFIDLSGEAIADLFLAIQSLIDARPKNISSAYYGEIYRFVEQRLNELKADLNTQSYNDVTTTLSNILVSNSKASQAIKLAIYKRYKAALIDEFQDTSPQQCNVFIQLFNQEKREAEDERYFHIIGDPKQSIYRFRGADVFSYIAAASRADHHYSLLTNYRSSPSMIHAVNKVFSISENSFLVEGGISFTPSQWPEQTGNVPDPAQPALWFQSIEMEKSTADQKRQLFYNDICRNILELLDTAWSEIDPNSERTEPVQPSDFAVLVRSKKQGESLNILLSEHKVPATLSTRTSLIASAESSEILTILSALLNPRSTPAIRSALLTPALGSGVLLASDAAFDQVSNDFSELHILWNEHGLMPMMQSFIARFSVRSRFLQLTHGQRRLTNFNHLAELLDTKAREDKMTPSATLQWLEMAIQGSTYDTDAEQLELRIATDDAAVQILTQHTSKGLEYPIVFVLPSCDSKISSTRLSHTYHHPNTGETLFAPYGDNSHESFEIRKAEEQADSVRLSYVALTRAKHRCYFYYDPPAKKTAYDHAVYRMLGEIDQPEIEALCGDSDNTIVYTPLDEETLDLQLEKWTAQTSKDVQELSIRDSSQIHFVTQKRTTSFTGITRNAPDIFHDVDGTVLDSIGRVEKGFWSKLQAGASLGLVFHEILEELDFQDTSELLSLVDSKLHKYSPWRERPSGTEITEIIQEIVLNIEQLLKHEIAPGIQLNQLSQKQRLNEAQFLLSGSNFSLSALCDILASDPPEGLPVGYIEQLRDVSALAVEGFLDGIIDLVFEHNGRYHILDWKSNKLASSLPEMMADHHYFLQYHLYTLALDQLLQQRLGARYDPAIHLGSSIYVFLRGVDTGSPHSGIYSDTLSPARLIALRNAFIKQPSHLS</sequence>
<evidence type="ECO:0000256" key="14">
    <source>
        <dbReference type="ARBA" id="ARBA00034808"/>
    </source>
</evidence>
<dbReference type="InterPro" id="IPR038726">
    <property type="entry name" value="PDDEXK_AddAB-type"/>
</dbReference>
<comment type="caution">
    <text evidence="19">The sequence shown here is derived from an EMBL/GenBank/DDBJ whole genome shotgun (WGS) entry which is preliminary data.</text>
</comment>
<dbReference type="GO" id="GO:0005829">
    <property type="term" value="C:cytosol"/>
    <property type="evidence" value="ECO:0007669"/>
    <property type="project" value="TreeGrafter"/>
</dbReference>
<dbReference type="GO" id="GO:0003677">
    <property type="term" value="F:DNA binding"/>
    <property type="evidence" value="ECO:0007669"/>
    <property type="project" value="UniProtKB-KW"/>
</dbReference>
<evidence type="ECO:0000256" key="6">
    <source>
        <dbReference type="ARBA" id="ARBA00022806"/>
    </source>
</evidence>